<gene>
    <name evidence="2" type="ORF">SINC0208_LOCUS1109</name>
    <name evidence="3" type="ORF">SINC0208_LOCUS1110</name>
</gene>
<dbReference type="AlphaFoldDB" id="A0A7S3MVT1"/>
<dbReference type="EMBL" id="HBIH01002646">
    <property type="protein sequence ID" value="CAE0320531.1"/>
    <property type="molecule type" value="Transcribed_RNA"/>
</dbReference>
<evidence type="ECO:0000313" key="2">
    <source>
        <dbReference type="EMBL" id="CAE0320530.1"/>
    </source>
</evidence>
<name>A0A7S3MVT1_9SPIT</name>
<feature type="transmembrane region" description="Helical" evidence="1">
    <location>
        <begin position="98"/>
        <end position="122"/>
    </location>
</feature>
<accession>A0A7S3MVT1</accession>
<proteinExistence type="predicted"/>
<sequence length="127" mass="13395">MRELLGLLLVGGAVEVVGGSCELLSILVGVAIVVRAGLLLLRQQLLRTLNLGGTVDRVILGLGKLRLLEVRVGLAGHAVGARAEPLLHFSIGIDLRRILHLVDVLLLLPVLLLALASLAVLAGRMRV</sequence>
<evidence type="ECO:0000256" key="1">
    <source>
        <dbReference type="SAM" id="Phobius"/>
    </source>
</evidence>
<organism evidence="2">
    <name type="scientific">Strombidium inclinatum</name>
    <dbReference type="NCBI Taxonomy" id="197538"/>
    <lineage>
        <taxon>Eukaryota</taxon>
        <taxon>Sar</taxon>
        <taxon>Alveolata</taxon>
        <taxon>Ciliophora</taxon>
        <taxon>Intramacronucleata</taxon>
        <taxon>Spirotrichea</taxon>
        <taxon>Oligotrichia</taxon>
        <taxon>Strombidiidae</taxon>
        <taxon>Strombidium</taxon>
    </lineage>
</organism>
<dbReference type="EMBL" id="HBIH01002645">
    <property type="protein sequence ID" value="CAE0320530.1"/>
    <property type="molecule type" value="Transcribed_RNA"/>
</dbReference>
<keyword evidence="1" id="KW-0812">Transmembrane</keyword>
<keyword evidence="1" id="KW-1133">Transmembrane helix</keyword>
<reference evidence="2" key="1">
    <citation type="submission" date="2021-01" db="EMBL/GenBank/DDBJ databases">
        <authorList>
            <person name="Corre E."/>
            <person name="Pelletier E."/>
            <person name="Niang G."/>
            <person name="Scheremetjew M."/>
            <person name="Finn R."/>
            <person name="Kale V."/>
            <person name="Holt S."/>
            <person name="Cochrane G."/>
            <person name="Meng A."/>
            <person name="Brown T."/>
            <person name="Cohen L."/>
        </authorList>
    </citation>
    <scope>NUCLEOTIDE SEQUENCE</scope>
    <source>
        <strain evidence="2">S3</strain>
    </source>
</reference>
<protein>
    <submittedName>
        <fullName evidence="2">Uncharacterized protein</fullName>
    </submittedName>
</protein>
<keyword evidence="1" id="KW-0472">Membrane</keyword>
<evidence type="ECO:0000313" key="3">
    <source>
        <dbReference type="EMBL" id="CAE0320531.1"/>
    </source>
</evidence>